<keyword evidence="2" id="KW-1185">Reference proteome</keyword>
<dbReference type="OrthoDB" id="9792160at2"/>
<dbReference type="Proteomes" id="UP000235682">
    <property type="component" value="Unassembled WGS sequence"/>
</dbReference>
<name>A0A1G8K551_9LACT</name>
<dbReference type="PANTHER" id="PTHR34547:SF1">
    <property type="entry name" value="YACP-LIKE NYN DOMAIN PROTEIN"/>
    <property type="match status" value="1"/>
</dbReference>
<evidence type="ECO:0000313" key="2">
    <source>
        <dbReference type="Proteomes" id="UP000235682"/>
    </source>
</evidence>
<sequence>MGGFSVKKRKEYLFVDGYNMIGSWPELVALKKQDDIQGARDLLLFELSNYKKYRRASIIVVFDAHFVPGLGTSFEHELLEVVFTNEGETADAYIESQVSKYMNPLTRVVVATSDAAEQWLIFQKGALRQSAQELWMDIQFAKQQMNQDVSRYYDKMLRRLSPWRMDELERLEQLRKYLDQ</sequence>
<evidence type="ECO:0000313" key="1">
    <source>
        <dbReference type="EMBL" id="PMC58815.1"/>
    </source>
</evidence>
<dbReference type="STRING" id="84521.SAMN04487994_100916"/>
<organism evidence="1 2">
    <name type="scientific">Dolosicoccus paucivorans</name>
    <dbReference type="NCBI Taxonomy" id="84521"/>
    <lineage>
        <taxon>Bacteria</taxon>
        <taxon>Bacillati</taxon>
        <taxon>Bacillota</taxon>
        <taxon>Bacilli</taxon>
        <taxon>Lactobacillales</taxon>
        <taxon>Aerococcaceae</taxon>
        <taxon>Dolosicoccus</taxon>
    </lineage>
</organism>
<dbReference type="InterPro" id="IPR010298">
    <property type="entry name" value="YacP-like"/>
</dbReference>
<dbReference type="EMBL" id="PNHE01000006">
    <property type="protein sequence ID" value="PMC58815.1"/>
    <property type="molecule type" value="Genomic_DNA"/>
</dbReference>
<accession>A0A1G8K551</accession>
<dbReference type="AlphaFoldDB" id="A0A1G8K551"/>
<protein>
    <submittedName>
        <fullName evidence="1">NYN domain-containing protein</fullName>
    </submittedName>
</protein>
<gene>
    <name evidence="1" type="ORF">CJ205_02535</name>
</gene>
<dbReference type="CDD" id="cd10912">
    <property type="entry name" value="PIN_YacP-like"/>
    <property type="match status" value="1"/>
</dbReference>
<dbReference type="Pfam" id="PF05991">
    <property type="entry name" value="NYN_YacP"/>
    <property type="match status" value="1"/>
</dbReference>
<comment type="caution">
    <text evidence="1">The sequence shown here is derived from an EMBL/GenBank/DDBJ whole genome shotgun (WGS) entry which is preliminary data.</text>
</comment>
<dbReference type="PANTHER" id="PTHR34547">
    <property type="entry name" value="YACP-LIKE NYN DOMAIN PROTEIN"/>
    <property type="match status" value="1"/>
</dbReference>
<proteinExistence type="predicted"/>
<reference evidence="1 2" key="1">
    <citation type="submission" date="2017-09" db="EMBL/GenBank/DDBJ databases">
        <title>Bacterial strain isolated from the female urinary microbiota.</title>
        <authorList>
            <person name="Thomas-White K."/>
            <person name="Kumar N."/>
            <person name="Forster S."/>
            <person name="Putonti C."/>
            <person name="Lawley T."/>
            <person name="Wolfe A.J."/>
        </authorList>
    </citation>
    <scope>NUCLEOTIDE SEQUENCE [LARGE SCALE GENOMIC DNA]</scope>
    <source>
        <strain evidence="1 2">UMB0852</strain>
    </source>
</reference>